<dbReference type="EMBL" id="BARW01006246">
    <property type="protein sequence ID" value="GAI87378.1"/>
    <property type="molecule type" value="Genomic_DNA"/>
</dbReference>
<dbReference type="PANTHER" id="PTHR34138">
    <property type="entry name" value="CELL SHAPE-DETERMINING PROTEIN MREC"/>
    <property type="match status" value="1"/>
</dbReference>
<evidence type="ECO:0000256" key="2">
    <source>
        <dbReference type="ARBA" id="ARBA00013855"/>
    </source>
</evidence>
<dbReference type="InterPro" id="IPR042177">
    <property type="entry name" value="Cell/Rod_1"/>
</dbReference>
<evidence type="ECO:0000256" key="1">
    <source>
        <dbReference type="ARBA" id="ARBA00009369"/>
    </source>
</evidence>
<gene>
    <name evidence="6" type="ORF">S12H4_13112</name>
</gene>
<organism evidence="6">
    <name type="scientific">marine sediment metagenome</name>
    <dbReference type="NCBI Taxonomy" id="412755"/>
    <lineage>
        <taxon>unclassified sequences</taxon>
        <taxon>metagenomes</taxon>
        <taxon>ecological metagenomes</taxon>
    </lineage>
</organism>
<dbReference type="InterPro" id="IPR042175">
    <property type="entry name" value="Cell/Rod_MreC_2"/>
</dbReference>
<dbReference type="Gene3D" id="2.40.10.350">
    <property type="entry name" value="Rod shape-determining protein MreC, domain 2"/>
    <property type="match status" value="1"/>
</dbReference>
<sequence>MFDFNLIHCEIIGKSPGLYNKSLIIDGGLEDGIGKNMPVISANGLVGKIIETTQKSSELSTLYNRNFFVSAIDLRSRVQGIVKWQREKVLILDDVPLHSDVKVEDTLLTSGMGGVFPKGIFIGRVTKVKESPVGIHHASFPILTFLLYLPLLIRVFL</sequence>
<proteinExistence type="inferred from homology"/>
<evidence type="ECO:0000256" key="3">
    <source>
        <dbReference type="ARBA" id="ARBA00022960"/>
    </source>
</evidence>
<dbReference type="GO" id="GO:0005886">
    <property type="term" value="C:plasma membrane"/>
    <property type="evidence" value="ECO:0007669"/>
    <property type="project" value="TreeGrafter"/>
</dbReference>
<protein>
    <recommendedName>
        <fullName evidence="2">Cell shape-determining protein MreC</fullName>
    </recommendedName>
    <alternativeName>
        <fullName evidence="4">Cell shape protein MreC</fullName>
    </alternativeName>
</protein>
<dbReference type="AlphaFoldDB" id="X1S3A9"/>
<dbReference type="Gene3D" id="2.40.10.340">
    <property type="entry name" value="Rod shape-determining protein MreC, domain 1"/>
    <property type="match status" value="1"/>
</dbReference>
<evidence type="ECO:0000256" key="4">
    <source>
        <dbReference type="ARBA" id="ARBA00032089"/>
    </source>
</evidence>
<keyword evidence="3" id="KW-0133">Cell shape</keyword>
<dbReference type="GO" id="GO:0008360">
    <property type="term" value="P:regulation of cell shape"/>
    <property type="evidence" value="ECO:0007669"/>
    <property type="project" value="UniProtKB-KW"/>
</dbReference>
<feature type="domain" description="Rod shape-determining protein MreC beta-barrel core" evidence="5">
    <location>
        <begin position="11"/>
        <end position="134"/>
    </location>
</feature>
<comment type="similarity">
    <text evidence="1">Belongs to the MreC family.</text>
</comment>
<dbReference type="InterPro" id="IPR055342">
    <property type="entry name" value="MreC_beta-barrel_core"/>
</dbReference>
<comment type="caution">
    <text evidence="6">The sequence shown here is derived from an EMBL/GenBank/DDBJ whole genome shotgun (WGS) entry which is preliminary data.</text>
</comment>
<reference evidence="6" key="1">
    <citation type="journal article" date="2014" name="Front. Microbiol.">
        <title>High frequency of phylogenetically diverse reductive dehalogenase-homologous genes in deep subseafloor sedimentary metagenomes.</title>
        <authorList>
            <person name="Kawai M."/>
            <person name="Futagami T."/>
            <person name="Toyoda A."/>
            <person name="Takaki Y."/>
            <person name="Nishi S."/>
            <person name="Hori S."/>
            <person name="Arai W."/>
            <person name="Tsubouchi T."/>
            <person name="Morono Y."/>
            <person name="Uchiyama I."/>
            <person name="Ito T."/>
            <person name="Fujiyama A."/>
            <person name="Inagaki F."/>
            <person name="Takami H."/>
        </authorList>
    </citation>
    <scope>NUCLEOTIDE SEQUENCE</scope>
    <source>
        <strain evidence="6">Expedition CK06-06</strain>
    </source>
</reference>
<evidence type="ECO:0000259" key="5">
    <source>
        <dbReference type="Pfam" id="PF04085"/>
    </source>
</evidence>
<name>X1S3A9_9ZZZZ</name>
<dbReference type="InterPro" id="IPR007221">
    <property type="entry name" value="MreC"/>
</dbReference>
<dbReference type="PANTHER" id="PTHR34138:SF1">
    <property type="entry name" value="CELL SHAPE-DETERMINING PROTEIN MREC"/>
    <property type="match status" value="1"/>
</dbReference>
<accession>X1S3A9</accession>
<evidence type="ECO:0000313" key="6">
    <source>
        <dbReference type="EMBL" id="GAI87378.1"/>
    </source>
</evidence>
<dbReference type="Pfam" id="PF04085">
    <property type="entry name" value="MreC"/>
    <property type="match status" value="1"/>
</dbReference>